<organism evidence="1 2">
    <name type="scientific">Plutella xylostella</name>
    <name type="common">Diamondback moth</name>
    <name type="synonym">Plutella maculipennis</name>
    <dbReference type="NCBI Taxonomy" id="51655"/>
    <lineage>
        <taxon>Eukaryota</taxon>
        <taxon>Metazoa</taxon>
        <taxon>Ecdysozoa</taxon>
        <taxon>Arthropoda</taxon>
        <taxon>Hexapoda</taxon>
        <taxon>Insecta</taxon>
        <taxon>Pterygota</taxon>
        <taxon>Neoptera</taxon>
        <taxon>Endopterygota</taxon>
        <taxon>Lepidoptera</taxon>
        <taxon>Glossata</taxon>
        <taxon>Ditrysia</taxon>
        <taxon>Yponomeutoidea</taxon>
        <taxon>Plutellidae</taxon>
        <taxon>Plutella</taxon>
    </lineage>
</organism>
<comment type="caution">
    <text evidence="1">The sequence shown here is derived from an EMBL/GenBank/DDBJ whole genome shotgun (WGS) entry which is preliminary data.</text>
</comment>
<dbReference type="Proteomes" id="UP000653454">
    <property type="component" value="Unassembled WGS sequence"/>
</dbReference>
<reference evidence="1" key="1">
    <citation type="submission" date="2020-11" db="EMBL/GenBank/DDBJ databases">
        <authorList>
            <person name="Whiteford S."/>
        </authorList>
    </citation>
    <scope>NUCLEOTIDE SEQUENCE</scope>
</reference>
<dbReference type="EMBL" id="CAJHNJ030000035">
    <property type="protein sequence ID" value="CAG9128152.1"/>
    <property type="molecule type" value="Genomic_DNA"/>
</dbReference>
<sequence length="185" mass="20167">MVTSCTATCCNKPECGPRHNYNLLPPAARAAEYDRLQRYETVTITSTAPAISLGSPTHQPACDRRRAKQVVKQCLEDGMTLSPVATRRAFGLFLSHLLRRLSGGGGGGAQHAALLSRLLRRAAPQGTTQGPTDKMCDKDKCALVAKQLNDFLYDYYRETDGLVDSGDRQGRVPDMHAAQFLCAAR</sequence>
<keyword evidence="2" id="KW-1185">Reference proteome</keyword>
<gene>
    <name evidence="1" type="ORF">PLXY2_LOCUS9139</name>
</gene>
<accession>A0A8S4FJH1</accession>
<name>A0A8S4FJH1_PLUXY</name>
<evidence type="ECO:0000313" key="1">
    <source>
        <dbReference type="EMBL" id="CAG9128152.1"/>
    </source>
</evidence>
<protein>
    <submittedName>
        <fullName evidence="1">(diamondback moth) hypothetical protein</fullName>
    </submittedName>
</protein>
<dbReference type="AlphaFoldDB" id="A0A8S4FJH1"/>
<proteinExistence type="predicted"/>
<evidence type="ECO:0000313" key="2">
    <source>
        <dbReference type="Proteomes" id="UP000653454"/>
    </source>
</evidence>